<dbReference type="AlphaFoldDB" id="A0A928VJ35"/>
<comment type="caution">
    <text evidence="6">The sequence shown here is derived from an EMBL/GenBank/DDBJ whole genome shotgun (WGS) entry which is preliminary data.</text>
</comment>
<dbReference type="Gene3D" id="3.90.1580.10">
    <property type="entry name" value="paralog of FGE (formylglycine-generating enzyme)"/>
    <property type="match status" value="1"/>
</dbReference>
<gene>
    <name evidence="6" type="primary">egtB</name>
    <name evidence="6" type="ORF">IQ266_05755</name>
</gene>
<evidence type="ECO:0000259" key="4">
    <source>
        <dbReference type="Pfam" id="PF03781"/>
    </source>
</evidence>
<dbReference type="InterPro" id="IPR005532">
    <property type="entry name" value="SUMF_dom"/>
</dbReference>
<evidence type="ECO:0000259" key="5">
    <source>
        <dbReference type="Pfam" id="PF12867"/>
    </source>
</evidence>
<keyword evidence="2" id="KW-0408">Iron</keyword>
<dbReference type="Pfam" id="PF03781">
    <property type="entry name" value="FGE-sulfatase"/>
    <property type="match status" value="1"/>
</dbReference>
<feature type="domain" description="Sulfatase-modifying factor enzyme-like" evidence="4">
    <location>
        <begin position="154"/>
        <end position="413"/>
    </location>
</feature>
<keyword evidence="7" id="KW-1185">Reference proteome</keyword>
<dbReference type="InterPro" id="IPR016187">
    <property type="entry name" value="CTDL_fold"/>
</dbReference>
<dbReference type="Proteomes" id="UP000625316">
    <property type="component" value="Unassembled WGS sequence"/>
</dbReference>
<evidence type="ECO:0000256" key="2">
    <source>
        <dbReference type="ARBA" id="ARBA00023004"/>
    </source>
</evidence>
<dbReference type="InterPro" id="IPR042095">
    <property type="entry name" value="SUMF_sf"/>
</dbReference>
<feature type="domain" description="DinB-like" evidence="5">
    <location>
        <begin position="3"/>
        <end position="124"/>
    </location>
</feature>
<comment type="pathway">
    <text evidence="3">Amino-acid biosynthesis; ergothioneine biosynthesis.</text>
</comment>
<dbReference type="EMBL" id="JADEXQ010000013">
    <property type="protein sequence ID" value="MBE9029265.1"/>
    <property type="molecule type" value="Genomic_DNA"/>
</dbReference>
<protein>
    <submittedName>
        <fullName evidence="6">Ergothioneine biosynthesis protein EgtB</fullName>
    </submittedName>
</protein>
<evidence type="ECO:0000256" key="1">
    <source>
        <dbReference type="ARBA" id="ARBA00023002"/>
    </source>
</evidence>
<evidence type="ECO:0000313" key="6">
    <source>
        <dbReference type="EMBL" id="MBE9029265.1"/>
    </source>
</evidence>
<dbReference type="InterPro" id="IPR024775">
    <property type="entry name" value="DinB-like"/>
</dbReference>
<dbReference type="Pfam" id="PF12867">
    <property type="entry name" value="DinB_2"/>
    <property type="match status" value="1"/>
</dbReference>
<dbReference type="InterPro" id="IPR034660">
    <property type="entry name" value="DinB/YfiT-like"/>
</dbReference>
<dbReference type="PANTHER" id="PTHR23150">
    <property type="entry name" value="SULFATASE MODIFYING FACTOR 1, 2"/>
    <property type="match status" value="1"/>
</dbReference>
<evidence type="ECO:0000313" key="7">
    <source>
        <dbReference type="Proteomes" id="UP000625316"/>
    </source>
</evidence>
<organism evidence="6 7">
    <name type="scientific">Romeriopsis navalis LEGE 11480</name>
    <dbReference type="NCBI Taxonomy" id="2777977"/>
    <lineage>
        <taxon>Bacteria</taxon>
        <taxon>Bacillati</taxon>
        <taxon>Cyanobacteriota</taxon>
        <taxon>Cyanophyceae</taxon>
        <taxon>Leptolyngbyales</taxon>
        <taxon>Leptolyngbyaceae</taxon>
        <taxon>Romeriopsis</taxon>
        <taxon>Romeriopsis navalis</taxon>
    </lineage>
</organism>
<proteinExistence type="predicted"/>
<dbReference type="PANTHER" id="PTHR23150:SF36">
    <property type="entry name" value="HERCYNINE OXYGENASE"/>
    <property type="match status" value="1"/>
</dbReference>
<dbReference type="SUPFAM" id="SSF56436">
    <property type="entry name" value="C-type lectin-like"/>
    <property type="match status" value="1"/>
</dbReference>
<keyword evidence="1" id="KW-0560">Oxidoreductase</keyword>
<evidence type="ECO:0000256" key="3">
    <source>
        <dbReference type="ARBA" id="ARBA00037882"/>
    </source>
</evidence>
<reference evidence="6" key="1">
    <citation type="submission" date="2020-10" db="EMBL/GenBank/DDBJ databases">
        <authorList>
            <person name="Castelo-Branco R."/>
            <person name="Eusebio N."/>
            <person name="Adriana R."/>
            <person name="Vieira A."/>
            <person name="Brugerolle De Fraissinette N."/>
            <person name="Rezende De Castro R."/>
            <person name="Schneider M.P."/>
            <person name="Vasconcelos V."/>
            <person name="Leao P.N."/>
        </authorList>
    </citation>
    <scope>NUCLEOTIDE SEQUENCE</scope>
    <source>
        <strain evidence="6">LEGE 11480</strain>
    </source>
</reference>
<dbReference type="SUPFAM" id="SSF109854">
    <property type="entry name" value="DinB/YfiT-like putative metalloenzymes"/>
    <property type="match status" value="1"/>
</dbReference>
<dbReference type="InterPro" id="IPR051043">
    <property type="entry name" value="Sulfatase_Mod_Factor_Kinase"/>
</dbReference>
<dbReference type="Gene3D" id="1.20.120.450">
    <property type="entry name" value="dinb family like domain"/>
    <property type="match status" value="1"/>
</dbReference>
<accession>A0A928VJ35</accession>
<sequence>MQHSRAMTLQLFETITPAVFCAQAHEDFSPVGWHLGHIGFTESLWILERLAGQPCAYPQYQKLFAADGLPKQERQNLPAIDEILAYLADIRSQVEAYLTQADLDQEERLWHFLLQHESQHCETIVMVLAALGQQSVHPIGTINSADPQVPPTQRMHIPAGGFWQGQQGPTALDNEQPAHWVELEEYWIDSTLVTGAQFQQFIAAGGYTQPQWWSDAGWQWQQQTQAQQPHYWQPTMATSEHPVCGVSWYEADAYARFRGTRLPTEAEWEKAARWNSRRSQALPWGERWHAETGSDSLFQGADAQTAAWANLSGLDPHQLLRGTTPVETYPAGRSPAGLWDCFGNVWEWTDSWFVEYEGFTAFPYAGYSTTYFDGAHRVLRGGSWATRPWSIRPGFRNWYHPWTRIIFAGFRCVSDTAP</sequence>
<name>A0A928VJ35_9CYAN</name>